<evidence type="ECO:0000256" key="3">
    <source>
        <dbReference type="PROSITE-ProRule" id="PRU00708"/>
    </source>
</evidence>
<dbReference type="PROSITE" id="PS51375">
    <property type="entry name" value="PPR"/>
    <property type="match status" value="1"/>
</dbReference>
<name>A0AAW2DFZ0_9ROSI</name>
<dbReference type="InterPro" id="IPR011990">
    <property type="entry name" value="TPR-like_helical_dom_sf"/>
</dbReference>
<comment type="similarity">
    <text evidence="1">Belongs to the PPR family. P subfamily.</text>
</comment>
<evidence type="ECO:0008006" key="6">
    <source>
        <dbReference type="Google" id="ProtNLM"/>
    </source>
</evidence>
<sequence>MMKRRFRPTAASYNPIIARLCKEGKVDLVLKCLDKMIYRHCSPNDRTYNAIAVLCEEGMVQEAFFIIQSLEGIAHENETELAAKVLKDLRVKQVVSQSTVERLVMQLYLWGLFLPSSARLWAQCRGGSECPTSKRASPTFNLISCEAKEVVYHRILVFEYRNTMVHYFLRFIAYKVESGGSSLRCGTL</sequence>
<protein>
    <recommendedName>
        <fullName evidence="6">Pentatricopeptide repeat-containing protein</fullName>
    </recommendedName>
</protein>
<evidence type="ECO:0000256" key="1">
    <source>
        <dbReference type="ARBA" id="ARBA00007626"/>
    </source>
</evidence>
<proteinExistence type="inferred from homology"/>
<dbReference type="InterPro" id="IPR002885">
    <property type="entry name" value="PPR_rpt"/>
</dbReference>
<evidence type="ECO:0000313" key="5">
    <source>
        <dbReference type="Proteomes" id="UP001459277"/>
    </source>
</evidence>
<comment type="caution">
    <text evidence="4">The sequence shown here is derived from an EMBL/GenBank/DDBJ whole genome shotgun (WGS) entry which is preliminary data.</text>
</comment>
<dbReference type="EMBL" id="JAZDWU010000003">
    <property type="protein sequence ID" value="KAL0009049.1"/>
    <property type="molecule type" value="Genomic_DNA"/>
</dbReference>
<dbReference type="PANTHER" id="PTHR47941">
    <property type="entry name" value="PENTATRICOPEPTIDE REPEAT-CONTAINING PROTEIN 3, MITOCHONDRIAL"/>
    <property type="match status" value="1"/>
</dbReference>
<keyword evidence="5" id="KW-1185">Reference proteome</keyword>
<dbReference type="NCBIfam" id="TIGR00756">
    <property type="entry name" value="PPR"/>
    <property type="match status" value="1"/>
</dbReference>
<organism evidence="4 5">
    <name type="scientific">Lithocarpus litseifolius</name>
    <dbReference type="NCBI Taxonomy" id="425828"/>
    <lineage>
        <taxon>Eukaryota</taxon>
        <taxon>Viridiplantae</taxon>
        <taxon>Streptophyta</taxon>
        <taxon>Embryophyta</taxon>
        <taxon>Tracheophyta</taxon>
        <taxon>Spermatophyta</taxon>
        <taxon>Magnoliopsida</taxon>
        <taxon>eudicotyledons</taxon>
        <taxon>Gunneridae</taxon>
        <taxon>Pentapetalae</taxon>
        <taxon>rosids</taxon>
        <taxon>fabids</taxon>
        <taxon>Fagales</taxon>
        <taxon>Fagaceae</taxon>
        <taxon>Lithocarpus</taxon>
    </lineage>
</organism>
<dbReference type="Gene3D" id="1.25.40.10">
    <property type="entry name" value="Tetratricopeptide repeat domain"/>
    <property type="match status" value="1"/>
</dbReference>
<keyword evidence="2" id="KW-0677">Repeat</keyword>
<evidence type="ECO:0000256" key="2">
    <source>
        <dbReference type="ARBA" id="ARBA00022737"/>
    </source>
</evidence>
<dbReference type="AlphaFoldDB" id="A0AAW2DFZ0"/>
<gene>
    <name evidence="4" type="ORF">SO802_010551</name>
</gene>
<reference evidence="4 5" key="1">
    <citation type="submission" date="2024-01" db="EMBL/GenBank/DDBJ databases">
        <title>A telomere-to-telomere, gap-free genome of sweet tea (Lithocarpus litseifolius).</title>
        <authorList>
            <person name="Zhou J."/>
        </authorList>
    </citation>
    <scope>NUCLEOTIDE SEQUENCE [LARGE SCALE GENOMIC DNA]</scope>
    <source>
        <strain evidence="4">Zhou-2022a</strain>
        <tissue evidence="4">Leaf</tissue>
    </source>
</reference>
<accession>A0AAW2DFZ0</accession>
<dbReference type="Pfam" id="PF13041">
    <property type="entry name" value="PPR_2"/>
    <property type="match status" value="1"/>
</dbReference>
<feature type="repeat" description="PPR" evidence="3">
    <location>
        <begin position="9"/>
        <end position="43"/>
    </location>
</feature>
<evidence type="ECO:0000313" key="4">
    <source>
        <dbReference type="EMBL" id="KAL0009049.1"/>
    </source>
</evidence>
<dbReference type="Proteomes" id="UP001459277">
    <property type="component" value="Unassembled WGS sequence"/>
</dbReference>